<dbReference type="PANTHER" id="PTHR33657">
    <property type="entry name" value="DOMAIN PROTEIN, PUTATIVE (AFU_ORTHOLOGUE AFUA_5G00600)-RELATED"/>
    <property type="match status" value="1"/>
</dbReference>
<dbReference type="EMBL" id="GG697349">
    <property type="protein sequence ID" value="EFQ30379.1"/>
    <property type="molecule type" value="Genomic_DNA"/>
</dbReference>
<feature type="chain" id="PRO_5003178473" evidence="4">
    <location>
        <begin position="19"/>
        <end position="377"/>
    </location>
</feature>
<dbReference type="VEuPathDB" id="FungiDB:GLRG_05523"/>
<protein>
    <submittedName>
        <fullName evidence="5">Necrosis inducing protein</fullName>
    </submittedName>
</protein>
<dbReference type="eggNOG" id="ENOG502RJMT">
    <property type="taxonomic scope" value="Eukaryota"/>
</dbReference>
<dbReference type="AlphaFoldDB" id="E3QHP1"/>
<dbReference type="STRING" id="645133.E3QHP1"/>
<sequence>MFCRSFLTLFSLGLVASAAGRTLSQRDDDAFEGKVKDHDAIAPFAQQAADGLPGQLQLQFKPALNDVRGCLPYPAVDAEGFHSGGLKPTGTEDGDCRGSSTGQVYSRVGYSNGRMAVLYAWYLPKMMTMSVDNPSSRHWYLSSVVWLHTEECNATAADFTVAGVSYSLGEDAYSKRFDQPTLFAADDVSSTHPVVGYRAQTSVFPSYKNVTDGLDMPLVSWTKLPQPAVDQFNGFVYELARCPFQDANFQASLDAAFSPDFYANLTAEPDAATCAANPTDESSRAVKAARALGDTEPIVDGPNIDIHNPPADPVFTSTPPRSTTSSRPTSTRRPTATPTRRPTTPTQKPAREGSGPKRPGKPRKGRKRFLRDVGDDE</sequence>
<dbReference type="HOGENOM" id="CLU_062263_3_0_1"/>
<dbReference type="Pfam" id="PF05630">
    <property type="entry name" value="NPP1"/>
    <property type="match status" value="1"/>
</dbReference>
<dbReference type="RefSeq" id="XP_008094399.1">
    <property type="nucleotide sequence ID" value="XM_008096208.1"/>
</dbReference>
<reference evidence="6" key="1">
    <citation type="journal article" date="2012" name="Nat. Genet.">
        <title>Lifestyle transitions in plant pathogenic Colletotrichum fungi deciphered by genome and transcriptome analyses.</title>
        <authorList>
            <person name="O'Connell R.J."/>
            <person name="Thon M.R."/>
            <person name="Hacquard S."/>
            <person name="Amyotte S.G."/>
            <person name="Kleemann J."/>
            <person name="Torres M.F."/>
            <person name="Damm U."/>
            <person name="Buiate E.A."/>
            <person name="Epstein L."/>
            <person name="Alkan N."/>
            <person name="Altmueller J."/>
            <person name="Alvarado-Balderrama L."/>
            <person name="Bauser C.A."/>
            <person name="Becker C."/>
            <person name="Birren B.W."/>
            <person name="Chen Z."/>
            <person name="Choi J."/>
            <person name="Crouch J.A."/>
            <person name="Duvick J.P."/>
            <person name="Farman M.A."/>
            <person name="Gan P."/>
            <person name="Heiman D."/>
            <person name="Henrissat B."/>
            <person name="Howard R.J."/>
            <person name="Kabbage M."/>
            <person name="Koch C."/>
            <person name="Kracher B."/>
            <person name="Kubo Y."/>
            <person name="Law A.D."/>
            <person name="Lebrun M.-H."/>
            <person name="Lee Y.-H."/>
            <person name="Miyara I."/>
            <person name="Moore N."/>
            <person name="Neumann U."/>
            <person name="Nordstroem K."/>
            <person name="Panaccione D.G."/>
            <person name="Panstruga R."/>
            <person name="Place M."/>
            <person name="Proctor R.H."/>
            <person name="Prusky D."/>
            <person name="Rech G."/>
            <person name="Reinhardt R."/>
            <person name="Rollins J.A."/>
            <person name="Rounsley S."/>
            <person name="Schardl C.L."/>
            <person name="Schwartz D.C."/>
            <person name="Shenoy N."/>
            <person name="Shirasu K."/>
            <person name="Sikhakolli U.R."/>
            <person name="Stueber K."/>
            <person name="Sukno S.A."/>
            <person name="Sweigard J.A."/>
            <person name="Takano Y."/>
            <person name="Takahara H."/>
            <person name="Trail F."/>
            <person name="van der Does H.C."/>
            <person name="Voll L.M."/>
            <person name="Will I."/>
            <person name="Young S."/>
            <person name="Zeng Q."/>
            <person name="Zhang J."/>
            <person name="Zhou S."/>
            <person name="Dickman M.B."/>
            <person name="Schulze-Lefert P."/>
            <person name="Ver Loren van Themaat E."/>
            <person name="Ma L.-J."/>
            <person name="Vaillancourt L.J."/>
        </authorList>
    </citation>
    <scope>NUCLEOTIDE SEQUENCE [LARGE SCALE GENOMIC DNA]</scope>
    <source>
        <strain evidence="6">M1.001 / M2 / FGSC 10212</strain>
    </source>
</reference>
<dbReference type="GeneID" id="24410888"/>
<feature type="signal peptide" evidence="4">
    <location>
        <begin position="1"/>
        <end position="18"/>
    </location>
</feature>
<name>E3QHP1_COLGM</name>
<evidence type="ECO:0000256" key="2">
    <source>
        <dbReference type="ARBA" id="ARBA00023026"/>
    </source>
</evidence>
<evidence type="ECO:0000313" key="5">
    <source>
        <dbReference type="EMBL" id="EFQ30379.1"/>
    </source>
</evidence>
<evidence type="ECO:0000313" key="6">
    <source>
        <dbReference type="Proteomes" id="UP000008782"/>
    </source>
</evidence>
<comment type="similarity">
    <text evidence="1">Belongs to the Necrosis inducing protein (NPP1) family.</text>
</comment>
<dbReference type="OrthoDB" id="89086at2759"/>
<accession>E3QHP1</accession>
<dbReference type="Proteomes" id="UP000008782">
    <property type="component" value="Unassembled WGS sequence"/>
</dbReference>
<keyword evidence="6" id="KW-1185">Reference proteome</keyword>
<evidence type="ECO:0000256" key="3">
    <source>
        <dbReference type="SAM" id="MobiDB-lite"/>
    </source>
</evidence>
<feature type="compositionally biased region" description="Low complexity" evidence="3">
    <location>
        <begin position="316"/>
        <end position="346"/>
    </location>
</feature>
<keyword evidence="4" id="KW-0732">Signal</keyword>
<evidence type="ECO:0000256" key="1">
    <source>
        <dbReference type="ARBA" id="ARBA00009520"/>
    </source>
</evidence>
<dbReference type="PANTHER" id="PTHR33657:SF8">
    <property type="entry name" value="DOMAIN PROTEIN, PUTATIVE (AFU_ORTHOLOGUE AFUA_5G00600)-RELATED"/>
    <property type="match status" value="1"/>
</dbReference>
<feature type="region of interest" description="Disordered" evidence="3">
    <location>
        <begin position="295"/>
        <end position="377"/>
    </location>
</feature>
<dbReference type="InterPro" id="IPR008701">
    <property type="entry name" value="NPP1"/>
</dbReference>
<evidence type="ECO:0000256" key="4">
    <source>
        <dbReference type="SAM" id="SignalP"/>
    </source>
</evidence>
<organism evidence="6">
    <name type="scientific">Colletotrichum graminicola (strain M1.001 / M2 / FGSC 10212)</name>
    <name type="common">Maize anthracnose fungus</name>
    <name type="synonym">Glomerella graminicola</name>
    <dbReference type="NCBI Taxonomy" id="645133"/>
    <lineage>
        <taxon>Eukaryota</taxon>
        <taxon>Fungi</taxon>
        <taxon>Dikarya</taxon>
        <taxon>Ascomycota</taxon>
        <taxon>Pezizomycotina</taxon>
        <taxon>Sordariomycetes</taxon>
        <taxon>Hypocreomycetidae</taxon>
        <taxon>Glomerellales</taxon>
        <taxon>Glomerellaceae</taxon>
        <taxon>Colletotrichum</taxon>
        <taxon>Colletotrichum graminicola species complex</taxon>
    </lineage>
</organism>
<gene>
    <name evidence="5" type="ORF">GLRG_05523</name>
</gene>
<feature type="compositionally biased region" description="Basic residues" evidence="3">
    <location>
        <begin position="358"/>
        <end position="369"/>
    </location>
</feature>
<keyword evidence="2" id="KW-0843">Virulence</keyword>
<proteinExistence type="inferred from homology"/>